<dbReference type="AlphaFoldDB" id="A0A0F8VTR0"/>
<organism evidence="1">
    <name type="scientific">marine sediment metagenome</name>
    <dbReference type="NCBI Taxonomy" id="412755"/>
    <lineage>
        <taxon>unclassified sequences</taxon>
        <taxon>metagenomes</taxon>
        <taxon>ecological metagenomes</taxon>
    </lineage>
</organism>
<name>A0A0F8VTR0_9ZZZZ</name>
<reference evidence="1" key="1">
    <citation type="journal article" date="2015" name="Nature">
        <title>Complex archaea that bridge the gap between prokaryotes and eukaryotes.</title>
        <authorList>
            <person name="Spang A."/>
            <person name="Saw J.H."/>
            <person name="Jorgensen S.L."/>
            <person name="Zaremba-Niedzwiedzka K."/>
            <person name="Martijn J."/>
            <person name="Lind A.E."/>
            <person name="van Eijk R."/>
            <person name="Schleper C."/>
            <person name="Guy L."/>
            <person name="Ettema T.J."/>
        </authorList>
    </citation>
    <scope>NUCLEOTIDE SEQUENCE</scope>
</reference>
<protein>
    <submittedName>
        <fullName evidence="1">Uncharacterized protein</fullName>
    </submittedName>
</protein>
<sequence length="66" mass="6989">EAGNGPVNIVLNKVNNIKSKNLPLSITGEDETAVKENTHRIISFGETSGADLTTGIICALTRIPEI</sequence>
<comment type="caution">
    <text evidence="1">The sequence shown here is derived from an EMBL/GenBank/DDBJ whole genome shotgun (WGS) entry which is preliminary data.</text>
</comment>
<evidence type="ECO:0000313" key="1">
    <source>
        <dbReference type="EMBL" id="KKK47743.1"/>
    </source>
</evidence>
<gene>
    <name evidence="1" type="ORF">LCGC14_3152090</name>
</gene>
<accession>A0A0F8VTR0</accession>
<dbReference type="EMBL" id="LAZR01069417">
    <property type="protein sequence ID" value="KKK47743.1"/>
    <property type="molecule type" value="Genomic_DNA"/>
</dbReference>
<dbReference type="InterPro" id="IPR021530">
    <property type="entry name" value="AllH-like"/>
</dbReference>
<proteinExistence type="predicted"/>
<dbReference type="Pfam" id="PF11392">
    <property type="entry name" value="AllH"/>
    <property type="match status" value="1"/>
</dbReference>
<feature type="non-terminal residue" evidence="1">
    <location>
        <position position="1"/>
    </location>
</feature>